<accession>A0AAD7G3M1</accession>
<reference evidence="2" key="1">
    <citation type="submission" date="2023-03" db="EMBL/GenBank/DDBJ databases">
        <title>Massive genome expansion in bonnet fungi (Mycena s.s.) driven by repeated elements and novel gene families across ecological guilds.</title>
        <authorList>
            <consortium name="Lawrence Berkeley National Laboratory"/>
            <person name="Harder C.B."/>
            <person name="Miyauchi S."/>
            <person name="Viragh M."/>
            <person name="Kuo A."/>
            <person name="Thoen E."/>
            <person name="Andreopoulos B."/>
            <person name="Lu D."/>
            <person name="Skrede I."/>
            <person name="Drula E."/>
            <person name="Henrissat B."/>
            <person name="Morin E."/>
            <person name="Kohler A."/>
            <person name="Barry K."/>
            <person name="LaButti K."/>
            <person name="Morin E."/>
            <person name="Salamov A."/>
            <person name="Lipzen A."/>
            <person name="Mereny Z."/>
            <person name="Hegedus B."/>
            <person name="Baldrian P."/>
            <person name="Stursova M."/>
            <person name="Weitz H."/>
            <person name="Taylor A."/>
            <person name="Grigoriev I.V."/>
            <person name="Nagy L.G."/>
            <person name="Martin F."/>
            <person name="Kauserud H."/>
        </authorList>
    </citation>
    <scope>NUCLEOTIDE SEQUENCE</scope>
    <source>
        <strain evidence="2">CBHHK067</strain>
    </source>
</reference>
<keyword evidence="3" id="KW-1185">Reference proteome</keyword>
<dbReference type="Proteomes" id="UP001221757">
    <property type="component" value="Unassembled WGS sequence"/>
</dbReference>
<evidence type="ECO:0000256" key="1">
    <source>
        <dbReference type="SAM" id="Phobius"/>
    </source>
</evidence>
<keyword evidence="1" id="KW-1133">Transmembrane helix</keyword>
<organism evidence="2 3">
    <name type="scientific">Mycena rosella</name>
    <name type="common">Pink bonnet</name>
    <name type="synonym">Agaricus rosellus</name>
    <dbReference type="NCBI Taxonomy" id="1033263"/>
    <lineage>
        <taxon>Eukaryota</taxon>
        <taxon>Fungi</taxon>
        <taxon>Dikarya</taxon>
        <taxon>Basidiomycota</taxon>
        <taxon>Agaricomycotina</taxon>
        <taxon>Agaricomycetes</taxon>
        <taxon>Agaricomycetidae</taxon>
        <taxon>Agaricales</taxon>
        <taxon>Marasmiineae</taxon>
        <taxon>Mycenaceae</taxon>
        <taxon>Mycena</taxon>
    </lineage>
</organism>
<comment type="caution">
    <text evidence="2">The sequence shown here is derived from an EMBL/GenBank/DDBJ whole genome shotgun (WGS) entry which is preliminary data.</text>
</comment>
<evidence type="ECO:0000313" key="2">
    <source>
        <dbReference type="EMBL" id="KAJ7651836.1"/>
    </source>
</evidence>
<keyword evidence="1" id="KW-0472">Membrane</keyword>
<evidence type="ECO:0000313" key="3">
    <source>
        <dbReference type="Proteomes" id="UP001221757"/>
    </source>
</evidence>
<proteinExistence type="predicted"/>
<keyword evidence="1" id="KW-0812">Transmembrane</keyword>
<gene>
    <name evidence="2" type="ORF">B0H17DRAFT_1101908</name>
</gene>
<dbReference type="EMBL" id="JARKIE010000356">
    <property type="protein sequence ID" value="KAJ7651836.1"/>
    <property type="molecule type" value="Genomic_DNA"/>
</dbReference>
<protein>
    <submittedName>
        <fullName evidence="2">Uncharacterized protein</fullName>
    </submittedName>
</protein>
<dbReference type="AlphaFoldDB" id="A0AAD7G3M1"/>
<name>A0AAD7G3M1_MYCRO</name>
<sequence length="219" mass="22921">MRDSSMRSRCSRSCSRRGGVLNGEAEEDAACELGGPQLITVLESESVFVVILVPTSNPPADDHECTRWLGMGMIGTGVATSMVCGALFCLYGTSDTVGPSVGIGGGLVPPVEVSTLLGSYVLVWYPSCDKTEFWVETPPVTGIGAAVPPMVAMPSCVPNTSVVVGSTALLGCLCLQLYHKRRPMSRSAVTPPAVPPPMGARLLWELPEPVRDGDVVSVG</sequence>
<feature type="transmembrane region" description="Helical" evidence="1">
    <location>
        <begin position="68"/>
        <end position="93"/>
    </location>
</feature>